<dbReference type="Proteomes" id="UP000570361">
    <property type="component" value="Unassembled WGS sequence"/>
</dbReference>
<dbReference type="GO" id="GO:0006227">
    <property type="term" value="P:dUDP biosynthetic process"/>
    <property type="evidence" value="ECO:0007669"/>
    <property type="project" value="TreeGrafter"/>
</dbReference>
<dbReference type="EMBL" id="JACHXK010000026">
    <property type="protein sequence ID" value="MBB3114082.1"/>
    <property type="molecule type" value="Genomic_DNA"/>
</dbReference>
<keyword evidence="8 11" id="KW-0067">ATP-binding</keyword>
<dbReference type="RefSeq" id="WP_183604136.1">
    <property type="nucleotide sequence ID" value="NZ_JACHXK010000026.1"/>
</dbReference>
<name>A0A7W5B466_9BACL</name>
<gene>
    <name evidence="11" type="primary">tmk</name>
    <name evidence="13" type="ORF">FHS18_006198</name>
</gene>
<evidence type="ECO:0000256" key="11">
    <source>
        <dbReference type="HAMAP-Rule" id="MF_00165"/>
    </source>
</evidence>
<dbReference type="CDD" id="cd01672">
    <property type="entry name" value="TMPK"/>
    <property type="match status" value="1"/>
</dbReference>
<accession>A0A7W5B466</accession>
<dbReference type="EC" id="2.7.4.9" evidence="2 11"/>
<dbReference type="InterPro" id="IPR039430">
    <property type="entry name" value="Thymidylate_kin-like_dom"/>
</dbReference>
<evidence type="ECO:0000256" key="2">
    <source>
        <dbReference type="ARBA" id="ARBA00012980"/>
    </source>
</evidence>
<dbReference type="GO" id="GO:0005524">
    <property type="term" value="F:ATP binding"/>
    <property type="evidence" value="ECO:0007669"/>
    <property type="project" value="UniProtKB-UniRule"/>
</dbReference>
<feature type="binding site" evidence="11">
    <location>
        <begin position="12"/>
        <end position="19"/>
    </location>
    <ligand>
        <name>ATP</name>
        <dbReference type="ChEBI" id="CHEBI:30616"/>
    </ligand>
</feature>
<dbReference type="GO" id="GO:0004798">
    <property type="term" value="F:dTMP kinase activity"/>
    <property type="evidence" value="ECO:0007669"/>
    <property type="project" value="UniProtKB-UniRule"/>
</dbReference>
<keyword evidence="6 11" id="KW-0547">Nucleotide-binding</keyword>
<keyword evidence="5 11" id="KW-0545">Nucleotide biosynthesis</keyword>
<dbReference type="FunFam" id="3.40.50.300:FF:000225">
    <property type="entry name" value="Thymidylate kinase"/>
    <property type="match status" value="1"/>
</dbReference>
<dbReference type="Pfam" id="PF02223">
    <property type="entry name" value="Thymidylate_kin"/>
    <property type="match status" value="1"/>
</dbReference>
<comment type="caution">
    <text evidence="13">The sequence shown here is derived from an EMBL/GenBank/DDBJ whole genome shotgun (WGS) entry which is preliminary data.</text>
</comment>
<dbReference type="GO" id="GO:0006233">
    <property type="term" value="P:dTDP biosynthetic process"/>
    <property type="evidence" value="ECO:0007669"/>
    <property type="project" value="InterPro"/>
</dbReference>
<dbReference type="GO" id="GO:0005829">
    <property type="term" value="C:cytosol"/>
    <property type="evidence" value="ECO:0007669"/>
    <property type="project" value="TreeGrafter"/>
</dbReference>
<dbReference type="InterPro" id="IPR018094">
    <property type="entry name" value="Thymidylate_kinase"/>
</dbReference>
<keyword evidence="7 11" id="KW-0418">Kinase</keyword>
<comment type="function">
    <text evidence="10 11">Phosphorylation of dTMP to form dTDP in both de novo and salvage pathways of dTTP synthesis.</text>
</comment>
<evidence type="ECO:0000256" key="10">
    <source>
        <dbReference type="ARBA" id="ARBA00057735"/>
    </source>
</evidence>
<proteinExistence type="inferred from homology"/>
<dbReference type="InterPro" id="IPR018095">
    <property type="entry name" value="Thymidylate_kin_CS"/>
</dbReference>
<dbReference type="NCBIfam" id="TIGR00041">
    <property type="entry name" value="DTMP_kinase"/>
    <property type="match status" value="1"/>
</dbReference>
<keyword evidence="4 11" id="KW-0808">Transferase</keyword>
<evidence type="ECO:0000256" key="1">
    <source>
        <dbReference type="ARBA" id="ARBA00009776"/>
    </source>
</evidence>
<evidence type="ECO:0000256" key="9">
    <source>
        <dbReference type="ARBA" id="ARBA00048743"/>
    </source>
</evidence>
<evidence type="ECO:0000259" key="12">
    <source>
        <dbReference type="Pfam" id="PF02223"/>
    </source>
</evidence>
<dbReference type="PANTHER" id="PTHR10344">
    <property type="entry name" value="THYMIDYLATE KINASE"/>
    <property type="match status" value="1"/>
</dbReference>
<evidence type="ECO:0000256" key="8">
    <source>
        <dbReference type="ARBA" id="ARBA00022840"/>
    </source>
</evidence>
<dbReference type="SUPFAM" id="SSF52540">
    <property type="entry name" value="P-loop containing nucleoside triphosphate hydrolases"/>
    <property type="match status" value="1"/>
</dbReference>
<dbReference type="GO" id="GO:0006235">
    <property type="term" value="P:dTTP biosynthetic process"/>
    <property type="evidence" value="ECO:0007669"/>
    <property type="project" value="UniProtKB-UniRule"/>
</dbReference>
<comment type="similarity">
    <text evidence="1 11">Belongs to the thymidylate kinase family.</text>
</comment>
<organism evidence="13 14">
    <name type="scientific">Paenibacillus phyllosphaerae</name>
    <dbReference type="NCBI Taxonomy" id="274593"/>
    <lineage>
        <taxon>Bacteria</taxon>
        <taxon>Bacillati</taxon>
        <taxon>Bacillota</taxon>
        <taxon>Bacilli</taxon>
        <taxon>Bacillales</taxon>
        <taxon>Paenibacillaceae</taxon>
        <taxon>Paenibacillus</taxon>
    </lineage>
</organism>
<dbReference type="InterPro" id="IPR027417">
    <property type="entry name" value="P-loop_NTPase"/>
</dbReference>
<evidence type="ECO:0000313" key="13">
    <source>
        <dbReference type="EMBL" id="MBB3114082.1"/>
    </source>
</evidence>
<protein>
    <recommendedName>
        <fullName evidence="3 11">Thymidylate kinase</fullName>
        <ecNumber evidence="2 11">2.7.4.9</ecNumber>
    </recommendedName>
    <alternativeName>
        <fullName evidence="11">dTMP kinase</fullName>
    </alternativeName>
</protein>
<reference evidence="13 14" key="1">
    <citation type="submission" date="2020-08" db="EMBL/GenBank/DDBJ databases">
        <title>Genomic Encyclopedia of Type Strains, Phase III (KMG-III): the genomes of soil and plant-associated and newly described type strains.</title>
        <authorList>
            <person name="Whitman W."/>
        </authorList>
    </citation>
    <scope>NUCLEOTIDE SEQUENCE [LARGE SCALE GENOMIC DNA]</scope>
    <source>
        <strain evidence="13 14">CECT 5862</strain>
    </source>
</reference>
<evidence type="ECO:0000313" key="14">
    <source>
        <dbReference type="Proteomes" id="UP000570361"/>
    </source>
</evidence>
<dbReference type="HAMAP" id="MF_00165">
    <property type="entry name" value="Thymidylate_kinase"/>
    <property type="match status" value="1"/>
</dbReference>
<dbReference type="Gene3D" id="3.40.50.300">
    <property type="entry name" value="P-loop containing nucleotide triphosphate hydrolases"/>
    <property type="match status" value="1"/>
</dbReference>
<sequence length="214" mass="23482">MGKRGTFITLEGGEGAGKSTLIAALAHKMTADGLEVLVTREPGGISIAEQIRGIILDRSNTMMDSRTEALLYAAARRQHLAEKVLPALEAGVTVLCDRFVDSSLAYQGHARGLGIDKVRAINEFAIDKTMPDLTLYLDIAPEEGLKRVRAAGEEHGREVNRLDLEALAFHERVREGFLKLMEQEPGRIKAIQADQDQEAVLAEAAAIIYRYLEE</sequence>
<feature type="domain" description="Thymidylate kinase-like" evidence="12">
    <location>
        <begin position="10"/>
        <end position="202"/>
    </location>
</feature>
<dbReference type="AlphaFoldDB" id="A0A7W5B466"/>
<evidence type="ECO:0000256" key="6">
    <source>
        <dbReference type="ARBA" id="ARBA00022741"/>
    </source>
</evidence>
<evidence type="ECO:0000256" key="5">
    <source>
        <dbReference type="ARBA" id="ARBA00022727"/>
    </source>
</evidence>
<dbReference type="PANTHER" id="PTHR10344:SF4">
    <property type="entry name" value="UMP-CMP KINASE 2, MITOCHONDRIAL"/>
    <property type="match status" value="1"/>
</dbReference>
<evidence type="ECO:0000256" key="7">
    <source>
        <dbReference type="ARBA" id="ARBA00022777"/>
    </source>
</evidence>
<evidence type="ECO:0000256" key="4">
    <source>
        <dbReference type="ARBA" id="ARBA00022679"/>
    </source>
</evidence>
<evidence type="ECO:0000256" key="3">
    <source>
        <dbReference type="ARBA" id="ARBA00017144"/>
    </source>
</evidence>
<comment type="catalytic activity">
    <reaction evidence="9 11">
        <text>dTMP + ATP = dTDP + ADP</text>
        <dbReference type="Rhea" id="RHEA:13517"/>
        <dbReference type="ChEBI" id="CHEBI:30616"/>
        <dbReference type="ChEBI" id="CHEBI:58369"/>
        <dbReference type="ChEBI" id="CHEBI:63528"/>
        <dbReference type="ChEBI" id="CHEBI:456216"/>
        <dbReference type="EC" id="2.7.4.9"/>
    </reaction>
</comment>
<dbReference type="PROSITE" id="PS01331">
    <property type="entry name" value="THYMIDYLATE_KINASE"/>
    <property type="match status" value="1"/>
</dbReference>
<keyword evidence="14" id="KW-1185">Reference proteome</keyword>